<dbReference type="GO" id="GO:0008710">
    <property type="term" value="F:8-amino-7-oxononanoate synthase activity"/>
    <property type="evidence" value="ECO:0007669"/>
    <property type="project" value="UniProtKB-UniRule"/>
</dbReference>
<protein>
    <recommendedName>
        <fullName evidence="9">8-amino-7-oxononanoate synthase</fullName>
        <shortName evidence="9">AONS</shortName>
        <ecNumber evidence="9">2.3.1.47</ecNumber>
    </recommendedName>
    <alternativeName>
        <fullName evidence="9">7-keto-8-amino-pelargonic acid synthase</fullName>
        <shortName evidence="9">7-KAP synthase</shortName>
        <shortName evidence="9">KAPA synthase</shortName>
    </alternativeName>
    <alternativeName>
        <fullName evidence="9">8-amino-7-ketopelargonate synthase</fullName>
    </alternativeName>
</protein>
<dbReference type="RefSeq" id="WP_106893744.1">
    <property type="nucleotide sequence ID" value="NZ_CP027860.1"/>
</dbReference>
<keyword evidence="5 9" id="KW-0808">Transferase</keyword>
<dbReference type="OrthoDB" id="9807157at2"/>
<comment type="similarity">
    <text evidence="3 9">Belongs to the class-II pyridoxal-phosphate-dependent aminotransferase family. BioF subfamily.</text>
</comment>
<evidence type="ECO:0000256" key="6">
    <source>
        <dbReference type="ARBA" id="ARBA00022756"/>
    </source>
</evidence>
<dbReference type="KEGG" id="xba:C7S18_22780"/>
<feature type="binding site" evidence="9">
    <location>
        <position position="211"/>
    </location>
    <ligand>
        <name>pyridoxal 5'-phosphate</name>
        <dbReference type="ChEBI" id="CHEBI:597326"/>
    </ligand>
</feature>
<accession>A0A2P1PYA1</accession>
<feature type="binding site" evidence="9">
    <location>
        <position position="357"/>
    </location>
    <ligand>
        <name>substrate</name>
    </ligand>
</feature>
<evidence type="ECO:0000313" key="12">
    <source>
        <dbReference type="EMBL" id="AVP99825.1"/>
    </source>
</evidence>
<comment type="catalytic activity">
    <reaction evidence="8 9">
        <text>6-carboxyhexanoyl-[ACP] + L-alanine + H(+) = (8S)-8-amino-7-oxononanoate + holo-[ACP] + CO2</text>
        <dbReference type="Rhea" id="RHEA:42288"/>
        <dbReference type="Rhea" id="RHEA-COMP:9685"/>
        <dbReference type="Rhea" id="RHEA-COMP:9955"/>
        <dbReference type="ChEBI" id="CHEBI:15378"/>
        <dbReference type="ChEBI" id="CHEBI:16526"/>
        <dbReference type="ChEBI" id="CHEBI:57972"/>
        <dbReference type="ChEBI" id="CHEBI:64479"/>
        <dbReference type="ChEBI" id="CHEBI:78846"/>
        <dbReference type="ChEBI" id="CHEBI:149468"/>
        <dbReference type="EC" id="2.3.1.47"/>
    </reaction>
</comment>
<proteinExistence type="inferred from homology"/>
<sequence>MNQRPLVADRLRQSVAEREAASLRRQLRTVTAQQGNWIWVDGQRLLNFASNDYLGLAQAPELAAAMQQAIQTWGSGATAAHLLGGHREPHAALERYAAQWLGYPRALLFSTGYMANLAVLDTCLQSHDLCVQDRLNHACLLDGARLAGAHLKRYRHQDLAHAEALLAADPERAAMLVSDAVFSMDGDQVDVRAITAVAERQQALLFLDDAHGFGVLGREGRGTVAAAGLGVESVPLQMLTLGKAMGSFGALVVGTDALIDALVQLARPFLFTTAMPPAVAAASLAAMQTARAEPWRQETLHRRIDVFRTEVAGLGYTLMASQTAIQPILIGEAGKALQCAAALAERGFYAPAIRYPTVPKGEARLRITLSASHTEAELAALIEALRQLNDQSFMNEPSAAG</sequence>
<dbReference type="InterPro" id="IPR050087">
    <property type="entry name" value="AON_synthase_class-II"/>
</dbReference>
<dbReference type="InterPro" id="IPR004839">
    <property type="entry name" value="Aminotransferase_I/II_large"/>
</dbReference>
<dbReference type="Gene3D" id="3.90.1150.10">
    <property type="entry name" value="Aspartate Aminotransferase, domain 1"/>
    <property type="match status" value="1"/>
</dbReference>
<evidence type="ECO:0000256" key="9">
    <source>
        <dbReference type="HAMAP-Rule" id="MF_01693"/>
    </source>
</evidence>
<comment type="subunit">
    <text evidence="4 9">Homodimer.</text>
</comment>
<comment type="pathway">
    <text evidence="2 9">Cofactor biosynthesis; biotin biosynthesis.</text>
</comment>
<dbReference type="Gene3D" id="3.40.640.10">
    <property type="entry name" value="Type I PLP-dependent aspartate aminotransferase-like (Major domain)"/>
    <property type="match status" value="1"/>
</dbReference>
<dbReference type="PANTHER" id="PTHR13693:SF100">
    <property type="entry name" value="8-AMINO-7-OXONONANOATE SYNTHASE"/>
    <property type="match status" value="1"/>
</dbReference>
<feature type="binding site" evidence="9">
    <location>
        <position position="240"/>
    </location>
    <ligand>
        <name>pyridoxal 5'-phosphate</name>
        <dbReference type="ChEBI" id="CHEBI:597326"/>
    </ligand>
</feature>
<dbReference type="PANTHER" id="PTHR13693">
    <property type="entry name" value="CLASS II AMINOTRANSFERASE/8-AMINO-7-OXONONANOATE SYNTHASE"/>
    <property type="match status" value="1"/>
</dbReference>
<comment type="function">
    <text evidence="9">Catalyzes the decarboxylative condensation of pimeloyl-[acyl-carrier protein] and L-alanine to produce 8-amino-7-oxononanoate (AON), [acyl-carrier protein], and carbon dioxide.</text>
</comment>
<evidence type="ECO:0000256" key="3">
    <source>
        <dbReference type="ARBA" id="ARBA00010008"/>
    </source>
</evidence>
<dbReference type="InterPro" id="IPR015422">
    <property type="entry name" value="PyrdxlP-dep_Trfase_small"/>
</dbReference>
<comment type="cofactor">
    <cofactor evidence="1 9 10">
        <name>pyridoxal 5'-phosphate</name>
        <dbReference type="ChEBI" id="CHEBI:597326"/>
    </cofactor>
</comment>
<dbReference type="Proteomes" id="UP000241074">
    <property type="component" value="Chromosome"/>
</dbReference>
<evidence type="ECO:0000256" key="1">
    <source>
        <dbReference type="ARBA" id="ARBA00001933"/>
    </source>
</evidence>
<dbReference type="InterPro" id="IPR004723">
    <property type="entry name" value="AONS_Archaea/Proteobacteria"/>
</dbReference>
<evidence type="ECO:0000256" key="4">
    <source>
        <dbReference type="ARBA" id="ARBA00011738"/>
    </source>
</evidence>
<keyword evidence="13" id="KW-1185">Reference proteome</keyword>
<name>A0A2P1PYA1_9GAMM</name>
<feature type="binding site" evidence="9">
    <location>
        <position position="183"/>
    </location>
    <ligand>
        <name>pyridoxal 5'-phosphate</name>
        <dbReference type="ChEBI" id="CHEBI:597326"/>
    </ligand>
</feature>
<dbReference type="PROSITE" id="PS00599">
    <property type="entry name" value="AA_TRANSFER_CLASS_2"/>
    <property type="match status" value="1"/>
</dbReference>
<dbReference type="EMBL" id="CP027860">
    <property type="protein sequence ID" value="AVP99825.1"/>
    <property type="molecule type" value="Genomic_DNA"/>
</dbReference>
<dbReference type="AlphaFoldDB" id="A0A2P1PYA1"/>
<evidence type="ECO:0000259" key="11">
    <source>
        <dbReference type="Pfam" id="PF00155"/>
    </source>
</evidence>
<dbReference type="NCBIfam" id="TIGR00858">
    <property type="entry name" value="bioF"/>
    <property type="match status" value="1"/>
</dbReference>
<keyword evidence="6 9" id="KW-0093">Biotin biosynthesis</keyword>
<dbReference type="InterPro" id="IPR001917">
    <property type="entry name" value="Aminotrans_II_pyridoxalP_BS"/>
</dbReference>
<evidence type="ECO:0000256" key="10">
    <source>
        <dbReference type="PIRSR" id="PIRSR604723-51"/>
    </source>
</evidence>
<dbReference type="GO" id="GO:0030170">
    <property type="term" value="F:pyridoxal phosphate binding"/>
    <property type="evidence" value="ECO:0007669"/>
    <property type="project" value="UniProtKB-UniRule"/>
</dbReference>
<evidence type="ECO:0000313" key="13">
    <source>
        <dbReference type="Proteomes" id="UP000241074"/>
    </source>
</evidence>
<feature type="binding site" evidence="9">
    <location>
        <begin position="112"/>
        <end position="113"/>
    </location>
    <ligand>
        <name>pyridoxal 5'-phosphate</name>
        <dbReference type="ChEBI" id="CHEBI:597326"/>
    </ligand>
</feature>
<organism evidence="12 13">
    <name type="scientific">Ahniella affigens</name>
    <dbReference type="NCBI Taxonomy" id="2021234"/>
    <lineage>
        <taxon>Bacteria</taxon>
        <taxon>Pseudomonadati</taxon>
        <taxon>Pseudomonadota</taxon>
        <taxon>Gammaproteobacteria</taxon>
        <taxon>Lysobacterales</taxon>
        <taxon>Rhodanobacteraceae</taxon>
        <taxon>Ahniella</taxon>
    </lineage>
</organism>
<evidence type="ECO:0000256" key="7">
    <source>
        <dbReference type="ARBA" id="ARBA00022898"/>
    </source>
</evidence>
<feature type="domain" description="Aminotransferase class I/classII large" evidence="11">
    <location>
        <begin position="45"/>
        <end position="385"/>
    </location>
</feature>
<dbReference type="InterPro" id="IPR015424">
    <property type="entry name" value="PyrdxlP-dep_Trfase"/>
</dbReference>
<reference evidence="12 13" key="2">
    <citation type="submission" date="2018-03" db="EMBL/GenBank/DDBJ databases">
        <authorList>
            <person name="Keele B.F."/>
        </authorList>
    </citation>
    <scope>NUCLEOTIDE SEQUENCE [LARGE SCALE GENOMIC DNA]</scope>
    <source>
        <strain evidence="12 13">D13</strain>
    </source>
</reference>
<dbReference type="GO" id="GO:0009102">
    <property type="term" value="P:biotin biosynthetic process"/>
    <property type="evidence" value="ECO:0007669"/>
    <property type="project" value="UniProtKB-UniRule"/>
</dbReference>
<evidence type="ECO:0000256" key="8">
    <source>
        <dbReference type="ARBA" id="ARBA00047715"/>
    </source>
</evidence>
<reference evidence="12 13" key="1">
    <citation type="submission" date="2018-03" db="EMBL/GenBank/DDBJ databases">
        <title>Ahniella affigens gen. nov., sp. nov., a gammaproteobacterium isolated from sandy soil near a stream.</title>
        <authorList>
            <person name="Ko Y."/>
            <person name="Kim J.-H."/>
        </authorList>
    </citation>
    <scope>NUCLEOTIDE SEQUENCE [LARGE SCALE GENOMIC DNA]</scope>
    <source>
        <strain evidence="12 13">D13</strain>
    </source>
</reference>
<dbReference type="InterPro" id="IPR015421">
    <property type="entry name" value="PyrdxlP-dep_Trfase_major"/>
</dbReference>
<dbReference type="SUPFAM" id="SSF53383">
    <property type="entry name" value="PLP-dependent transferases"/>
    <property type="match status" value="1"/>
</dbReference>
<feature type="modified residue" description="N6-(pyridoxal phosphate)lysine" evidence="9 10">
    <location>
        <position position="243"/>
    </location>
</feature>
<dbReference type="Pfam" id="PF00155">
    <property type="entry name" value="Aminotran_1_2"/>
    <property type="match status" value="1"/>
</dbReference>
<evidence type="ECO:0000256" key="2">
    <source>
        <dbReference type="ARBA" id="ARBA00004746"/>
    </source>
</evidence>
<dbReference type="InterPro" id="IPR022834">
    <property type="entry name" value="AONS_Proteobacteria"/>
</dbReference>
<gene>
    <name evidence="9 12" type="primary">bioF</name>
    <name evidence="12" type="ORF">C7S18_22780</name>
</gene>
<dbReference type="HAMAP" id="MF_01693">
    <property type="entry name" value="BioF_aminotrans_2"/>
    <property type="match status" value="1"/>
</dbReference>
<dbReference type="UniPathway" id="UPA00078"/>
<feature type="binding site" evidence="9">
    <location>
        <position position="25"/>
    </location>
    <ligand>
        <name>substrate</name>
    </ligand>
</feature>
<feature type="binding site" evidence="9">
    <location>
        <position position="137"/>
    </location>
    <ligand>
        <name>substrate</name>
    </ligand>
</feature>
<keyword evidence="7 9" id="KW-0663">Pyridoxal phosphate</keyword>
<evidence type="ECO:0000256" key="5">
    <source>
        <dbReference type="ARBA" id="ARBA00022679"/>
    </source>
</evidence>
<dbReference type="EC" id="2.3.1.47" evidence="9"/>